<dbReference type="PANTHER" id="PTHR48036">
    <property type="entry name" value="SPLICING FACTOR (PAD-1), PUTATIVE (AFU_ORTHOLOGUE AFUA_1G15810)-RELATED"/>
    <property type="match status" value="1"/>
</dbReference>
<feature type="domain" description="RRM" evidence="5">
    <location>
        <begin position="838"/>
        <end position="916"/>
    </location>
</feature>
<evidence type="ECO:0000256" key="1">
    <source>
        <dbReference type="ARBA" id="ARBA00022553"/>
    </source>
</evidence>
<dbReference type="SMART" id="SM00360">
    <property type="entry name" value="RRM"/>
    <property type="match status" value="2"/>
</dbReference>
<evidence type="ECO:0000256" key="2">
    <source>
        <dbReference type="ARBA" id="ARBA00022737"/>
    </source>
</evidence>
<evidence type="ECO:0000256" key="3">
    <source>
        <dbReference type="ARBA" id="ARBA00022884"/>
    </source>
</evidence>
<dbReference type="InterPro" id="IPR006509">
    <property type="entry name" value="RBM39_SF"/>
</dbReference>
<organism evidence="6 7">
    <name type="scientific">Vitis vinifera</name>
    <name type="common">Grape</name>
    <dbReference type="NCBI Taxonomy" id="29760"/>
    <lineage>
        <taxon>Eukaryota</taxon>
        <taxon>Viridiplantae</taxon>
        <taxon>Streptophyta</taxon>
        <taxon>Embryophyta</taxon>
        <taxon>Tracheophyta</taxon>
        <taxon>Spermatophyta</taxon>
        <taxon>Magnoliopsida</taxon>
        <taxon>eudicotyledons</taxon>
        <taxon>Gunneridae</taxon>
        <taxon>Pentapetalae</taxon>
        <taxon>rosids</taxon>
        <taxon>Vitales</taxon>
        <taxon>Vitaceae</taxon>
        <taxon>Viteae</taxon>
        <taxon>Vitis</taxon>
    </lineage>
</organism>
<comment type="caution">
    <text evidence="6">The sequence shown here is derived from an EMBL/GenBank/DDBJ whole genome shotgun (WGS) entry which is preliminary data.</text>
</comment>
<dbReference type="InterPro" id="IPR029123">
    <property type="entry name" value="RBM39_linker"/>
</dbReference>
<dbReference type="CDD" id="cd12283">
    <property type="entry name" value="RRM1_RBM39_like"/>
    <property type="match status" value="1"/>
</dbReference>
<dbReference type="CDD" id="cd12284">
    <property type="entry name" value="RRM2_RBM23_RBM39"/>
    <property type="match status" value="1"/>
</dbReference>
<evidence type="ECO:0000313" key="7">
    <source>
        <dbReference type="Proteomes" id="UP000288805"/>
    </source>
</evidence>
<dbReference type="GO" id="GO:0006397">
    <property type="term" value="P:mRNA processing"/>
    <property type="evidence" value="ECO:0007669"/>
    <property type="project" value="InterPro"/>
</dbReference>
<evidence type="ECO:0000259" key="5">
    <source>
        <dbReference type="PROSITE" id="PS50102"/>
    </source>
</evidence>
<dbReference type="EMBL" id="QGNW01001119">
    <property type="protein sequence ID" value="RVW55246.1"/>
    <property type="molecule type" value="Genomic_DNA"/>
</dbReference>
<dbReference type="InterPro" id="IPR035979">
    <property type="entry name" value="RBD_domain_sf"/>
</dbReference>
<keyword evidence="2" id="KW-0677">Repeat</keyword>
<evidence type="ECO:0000313" key="6">
    <source>
        <dbReference type="EMBL" id="RVW55246.1"/>
    </source>
</evidence>
<dbReference type="InterPro" id="IPR000504">
    <property type="entry name" value="RRM_dom"/>
</dbReference>
<dbReference type="GO" id="GO:0003723">
    <property type="term" value="F:RNA binding"/>
    <property type="evidence" value="ECO:0007669"/>
    <property type="project" value="UniProtKB-UniRule"/>
</dbReference>
<proteinExistence type="predicted"/>
<dbReference type="FunFam" id="3.30.70.330:FF:000263">
    <property type="entry name" value="Splicing factor CC1-like"/>
    <property type="match status" value="1"/>
</dbReference>
<reference evidence="6 7" key="1">
    <citation type="journal article" date="2018" name="PLoS Genet.">
        <title>Population sequencing reveals clonal diversity and ancestral inbreeding in the grapevine cultivar Chardonnay.</title>
        <authorList>
            <person name="Roach M.J."/>
            <person name="Johnson D.L."/>
            <person name="Bohlmann J."/>
            <person name="van Vuuren H.J."/>
            <person name="Jones S.J."/>
            <person name="Pretorius I.S."/>
            <person name="Schmidt S.A."/>
            <person name="Borneman A.R."/>
        </authorList>
    </citation>
    <scope>NUCLEOTIDE SEQUENCE [LARGE SCALE GENOMIC DNA]</scope>
    <source>
        <strain evidence="7">cv. Chardonnay</strain>
        <tissue evidence="6">Leaf</tissue>
    </source>
</reference>
<gene>
    <name evidence="6" type="primary">RBM39_3</name>
    <name evidence="6" type="ORF">CK203_067046</name>
</gene>
<keyword evidence="1" id="KW-0597">Phosphoprotein</keyword>
<dbReference type="FunFam" id="3.30.70.330:FF:000326">
    <property type="entry name" value="RNA-binding protein 39 isoform X1"/>
    <property type="match status" value="1"/>
</dbReference>
<dbReference type="Gene3D" id="3.60.10.10">
    <property type="entry name" value="Endonuclease/exonuclease/phosphatase"/>
    <property type="match status" value="1"/>
</dbReference>
<dbReference type="GO" id="GO:0005634">
    <property type="term" value="C:nucleus"/>
    <property type="evidence" value="ECO:0007669"/>
    <property type="project" value="InterPro"/>
</dbReference>
<dbReference type="PROSITE" id="PS50102">
    <property type="entry name" value="RRM"/>
    <property type="match status" value="2"/>
</dbReference>
<evidence type="ECO:0000256" key="4">
    <source>
        <dbReference type="PROSITE-ProRule" id="PRU00176"/>
    </source>
</evidence>
<keyword evidence="3 4" id="KW-0694">RNA-binding</keyword>
<accession>A0A438F5S4</accession>
<dbReference type="AlphaFoldDB" id="A0A438F5S4"/>
<dbReference type="InterPro" id="IPR036691">
    <property type="entry name" value="Endo/exonu/phosph_ase_sf"/>
</dbReference>
<dbReference type="SUPFAM" id="SSF56219">
    <property type="entry name" value="DNase I-like"/>
    <property type="match status" value="1"/>
</dbReference>
<dbReference type="Pfam" id="PF00076">
    <property type="entry name" value="RRM_1"/>
    <property type="match status" value="2"/>
</dbReference>
<dbReference type="Proteomes" id="UP000288805">
    <property type="component" value="Unassembled WGS sequence"/>
</dbReference>
<feature type="domain" description="RRM" evidence="5">
    <location>
        <begin position="735"/>
        <end position="812"/>
    </location>
</feature>
<dbReference type="SUPFAM" id="SSF54928">
    <property type="entry name" value="RNA-binding domain, RBD"/>
    <property type="match status" value="2"/>
</dbReference>
<protein>
    <submittedName>
        <fullName evidence="6">RNA-binding protein 39</fullName>
    </submittedName>
</protein>
<dbReference type="InterPro" id="IPR012677">
    <property type="entry name" value="Nucleotide-bd_a/b_plait_sf"/>
</dbReference>
<sequence length="1105" mass="124291">MKVGAESGAIRGLWNDPWYIGDDFNVVRFPQEHSGGNQRLIVAMRRFSEKIDKLQLRDLHLIGGPFTWRRGLNDQVLARLDPFLVSDDWEGHLNGVLQYLLPRPVLDHAPILLDGGVVCRGPSPFRFENMWLKEEGFKEWNTEVFGNVVVKKLEALSQMEFWDSKEALGTLSFEEESAKKSLRADFKKWALMEETIWRHKSREVWLKEGDRNTNFFHKMTNAHTKRNTVAKAKINGISITEKVDIREGIIQAFQKLLLEPPREWRPSVEDMWFIVLHSQDVSKLEELFCGEEAFMALSKLNRDKATGLDGFSLAFWQHCRDVVKVEVLSFFKEFHEQGCFVKILNATFLVLVPKRGAEELKDFRSISLVGSLYKLLAKVLGNRLKKMMGKVVSKHQNAFVEGRQILDAVLIANEAIDAMLRRKWVLDKGGSIGLVCASQLQAMEVLNFLPGRAREGGYLSGFKVLGRNGEGLGDFLFVINLDKSELIPVGRVSNVMELAIVFGCKVGALPTTYLGLPLGAAHNSVVVWDKVEERFRKRLGIWKRQYISEGGRLTLVKSTLASLPIYFMSLFRMPRRVRLRLEKIQRDFLWEFAKERDALWREVICGKFGELEGWAMREGSSFGETVGVRMSVYGGGWNPNFSRSLNDWEIRTVECFLSRIQDKVVVEEREDEVFWEVTKSGSFFVKSLYYIIEEVRVDLFPTSIVWNAWVPPKGRRFKDKKEAVEPEADPERDQRTVFAYQMPLKATERDVYEFFSKAGKVRDVRLIMDRNSRRSKGVGYIEFYDAMSVPMAIALSGHLLHGQPVMVKPSEAEKNLVQSNASGAVSGGIAGPYGAVDRKLYVGNLHFNMTELQLRQIFEPFGRVELVQLPLDLETGQCKGFGFVQFAELEHAKAAQNLNGKLDIAGRIIKVSSVTDHIGVQDAGAKAADFDDDDGGGLAAEWMRNLLWGLELIPIPLGGFQPIIMSSQLNGCGPCGDYLGNSLHFGTSLNAQSRALLMQKLDRTGIASSIAGSLGVPMLNGSAPNQQAISLSINGQAAVSAPALPTQVVTSPASEPVGTPTECLLLKNMFDPATEIDPDFDLDIKEEVQEECSNFGRVKHIYVEK</sequence>
<dbReference type="Gene3D" id="3.30.70.330">
    <property type="match status" value="3"/>
</dbReference>
<dbReference type="NCBIfam" id="TIGR01622">
    <property type="entry name" value="SF-CC1"/>
    <property type="match status" value="1"/>
</dbReference>
<dbReference type="Pfam" id="PF15519">
    <property type="entry name" value="RBM39linker"/>
    <property type="match status" value="1"/>
</dbReference>
<name>A0A438F5S4_VITVI</name>